<protein>
    <submittedName>
        <fullName evidence="3">Uncharacterized protein</fullName>
    </submittedName>
</protein>
<keyword evidence="2" id="KW-1133">Transmembrane helix</keyword>
<keyword evidence="4" id="KW-1185">Reference proteome</keyword>
<dbReference type="OrthoDB" id="5381672at2759"/>
<proteinExistence type="predicted"/>
<dbReference type="Proteomes" id="UP000469559">
    <property type="component" value="Unassembled WGS sequence"/>
</dbReference>
<reference evidence="3 4" key="1">
    <citation type="submission" date="2018-05" db="EMBL/GenBank/DDBJ databases">
        <title>Whole genome sequencing for identification of molecular markers to develop diagnostic detection tools for the regulated plant pathogen Lachnellula willkommii.</title>
        <authorList>
            <person name="Giroux E."/>
            <person name="Bilodeau G."/>
        </authorList>
    </citation>
    <scope>NUCLEOTIDE SEQUENCE [LARGE SCALE GENOMIC DNA]</scope>
    <source>
        <strain evidence="3 4">CBS 203.66</strain>
    </source>
</reference>
<feature type="transmembrane region" description="Helical" evidence="2">
    <location>
        <begin position="64"/>
        <end position="88"/>
    </location>
</feature>
<feature type="compositionally biased region" description="Polar residues" evidence="1">
    <location>
        <begin position="1"/>
        <end position="16"/>
    </location>
</feature>
<evidence type="ECO:0000256" key="1">
    <source>
        <dbReference type="SAM" id="MobiDB-lite"/>
    </source>
</evidence>
<gene>
    <name evidence="3" type="ORF">LARI1_G005501</name>
</gene>
<feature type="transmembrane region" description="Helical" evidence="2">
    <location>
        <begin position="697"/>
        <end position="723"/>
    </location>
</feature>
<dbReference type="AlphaFoldDB" id="A0A8T9BF95"/>
<feature type="transmembrane region" description="Helical" evidence="2">
    <location>
        <begin position="192"/>
        <end position="213"/>
    </location>
</feature>
<feature type="transmembrane region" description="Helical" evidence="2">
    <location>
        <begin position="130"/>
        <end position="156"/>
    </location>
</feature>
<evidence type="ECO:0000313" key="4">
    <source>
        <dbReference type="Proteomes" id="UP000469559"/>
    </source>
</evidence>
<accession>A0A8T9BF95</accession>
<evidence type="ECO:0000313" key="3">
    <source>
        <dbReference type="EMBL" id="TVY18487.1"/>
    </source>
</evidence>
<evidence type="ECO:0000256" key="2">
    <source>
        <dbReference type="SAM" id="Phobius"/>
    </source>
</evidence>
<name>A0A8T9BF95_9HELO</name>
<feature type="region of interest" description="Disordered" evidence="1">
    <location>
        <begin position="798"/>
        <end position="818"/>
    </location>
</feature>
<sequence length="818" mass="88556">MSQCHSINRATETSPGSAPPGAQHISATENDVLLESSSSSSQTKERAVLSSPTISTTRLHRSSFIVLLVLLYAALAIFAWTVTVILSFRPISGQAHYGAWFPGNDDYGVGGGNVHQFYVKAKNWYHAARVIQSIVGVVTIPLTSAVCSNAVIVFIAQRHKSHLSLRKVITLADKSWNNPAAYPRIAFSWKRYGTYFLLLAFLLNTLGAVLSPLQEILLSTKTIKTPVLAQNIPSLFDIPNLSAAHLFGTNEAGNANNRDTNLITTITQNALLTASNVEPQSQLWQGAGLTCGTLGMVECGINSACQNRLQHYFDTACGQGNTLGNLSRLVDPFLAELPNGFSTGLIRQFVPRINSTAKYENISLAEWPHGCDQLPGAFFAEYSEVLRDVRWGIQTCMPANLTQSPWKSTRARQDFSEELYINITGDYIEYGQSGGFFCVTVNTTAGYFELPNYMNNLAPGPLLEQGPDYLCGSDCESEGEDRLSPSIYFSDLKTPPQNYADSKRDVPDMFTSSVSNNTIALEGVYNKGPLLTIAMALFGENSFIASHTAFPQAYYGLNSTLDPATQTEVWSINQGACVGLFPMTALLLITGDTGDTGDGNPTEFIEPSTQGCITNDLGSKEGGTGGYVGEWVQNFNPGSFIGMGGDVSAALQNLASAFTSASFLANQAWLMNNIQGSSQRSLTVAWDSGVDTEVPTISLAGIILISILLGIDLLALLAMAIYASFSPTWTKQLDAFALLRIGAALGDRVPLLVGLRTHKIKALDELPGWIGDAADEHEDVGRLGVGASRRIDKKKRYECYKDDEEQDTPKKKVTPTIE</sequence>
<keyword evidence="2" id="KW-0472">Membrane</keyword>
<comment type="caution">
    <text evidence="3">The sequence shown here is derived from an EMBL/GenBank/DDBJ whole genome shotgun (WGS) entry which is preliminary data.</text>
</comment>
<dbReference type="EMBL" id="QGMF01000168">
    <property type="protein sequence ID" value="TVY18487.1"/>
    <property type="molecule type" value="Genomic_DNA"/>
</dbReference>
<feature type="region of interest" description="Disordered" evidence="1">
    <location>
        <begin position="1"/>
        <end position="24"/>
    </location>
</feature>
<keyword evidence="2" id="KW-0812">Transmembrane</keyword>
<organism evidence="3 4">
    <name type="scientific">Lachnellula arida</name>
    <dbReference type="NCBI Taxonomy" id="1316785"/>
    <lineage>
        <taxon>Eukaryota</taxon>
        <taxon>Fungi</taxon>
        <taxon>Dikarya</taxon>
        <taxon>Ascomycota</taxon>
        <taxon>Pezizomycotina</taxon>
        <taxon>Leotiomycetes</taxon>
        <taxon>Helotiales</taxon>
        <taxon>Lachnaceae</taxon>
        <taxon>Lachnellula</taxon>
    </lineage>
</organism>